<evidence type="ECO:0000256" key="1">
    <source>
        <dbReference type="ARBA" id="ARBA00022723"/>
    </source>
</evidence>
<evidence type="ECO:0000256" key="3">
    <source>
        <dbReference type="ARBA" id="ARBA00022833"/>
    </source>
</evidence>
<keyword evidence="2" id="KW-0863">Zinc-finger</keyword>
<accession>A0A167L6V2</accession>
<dbReference type="PANTHER" id="PTHR44029">
    <property type="entry name" value="DNAJ HOMOLOG SUBFAMILY C MEMBER 21"/>
    <property type="match status" value="1"/>
</dbReference>
<dbReference type="EMBL" id="KV440991">
    <property type="protein sequence ID" value="OAD69727.1"/>
    <property type="molecule type" value="Genomic_DNA"/>
</dbReference>
<name>A0A167L6V2_PHYB8</name>
<dbReference type="FunFam" id="1.10.287.110:FF:000046">
    <property type="entry name" value="dnaJ homolog subfamily C member 21"/>
    <property type="match status" value="1"/>
</dbReference>
<reference evidence="7" key="1">
    <citation type="submission" date="2015-06" db="EMBL/GenBank/DDBJ databases">
        <title>Expansion of signal transduction pathways in fungi by whole-genome duplication.</title>
        <authorList>
            <consortium name="DOE Joint Genome Institute"/>
            <person name="Corrochano L.M."/>
            <person name="Kuo A."/>
            <person name="Marcet-Houben M."/>
            <person name="Polaino S."/>
            <person name="Salamov A."/>
            <person name="Villalobos J.M."/>
            <person name="Alvarez M.I."/>
            <person name="Avalos J."/>
            <person name="Benito E.P."/>
            <person name="Benoit I."/>
            <person name="Burger G."/>
            <person name="Camino L.P."/>
            <person name="Canovas D."/>
            <person name="Cerda-Olmedo E."/>
            <person name="Cheng J.-F."/>
            <person name="Dominguez A."/>
            <person name="Elias M."/>
            <person name="Eslava A.P."/>
            <person name="Glaser F."/>
            <person name="Grimwood J."/>
            <person name="Gutierrez G."/>
            <person name="Heitman J."/>
            <person name="Henrissat B."/>
            <person name="Iturriaga E.A."/>
            <person name="Lang B.F."/>
            <person name="Lavin J.L."/>
            <person name="Lee S."/>
            <person name="Li W."/>
            <person name="Lindquist E."/>
            <person name="Lopez-Garcia S."/>
            <person name="Luque E.M."/>
            <person name="Marcos A.T."/>
            <person name="Martin J."/>
            <person name="McCluskey K."/>
            <person name="Medina H.R."/>
            <person name="Miralles-Duran A."/>
            <person name="Miyazaki A."/>
            <person name="Munoz-Torres E."/>
            <person name="Oguiza J.A."/>
            <person name="Ohm R."/>
            <person name="Olmedo M."/>
            <person name="Orejas M."/>
            <person name="Ortiz-Castellanos L."/>
            <person name="Pisabarro A.G."/>
            <person name="Rodriguez-Romero J."/>
            <person name="Ruiz-Herrera J."/>
            <person name="Ruiz-Vazquez R."/>
            <person name="Sanz C."/>
            <person name="Schackwitz W."/>
            <person name="Schmutz J."/>
            <person name="Shahriari M."/>
            <person name="Shelest E."/>
            <person name="Silva-Franco F."/>
            <person name="Soanes D."/>
            <person name="Syed K."/>
            <person name="Tagua V.G."/>
            <person name="Talbot N.J."/>
            <person name="Thon M."/>
            <person name="De vries R.P."/>
            <person name="Wiebenga A."/>
            <person name="Yadav J.S."/>
            <person name="Braun E.L."/>
            <person name="Baker S."/>
            <person name="Garre V."/>
            <person name="Horwitz B."/>
            <person name="Torres-Martinez S."/>
            <person name="Idnurm A."/>
            <person name="Herrera-Estrella A."/>
            <person name="Gabaldon T."/>
            <person name="Grigoriev I.V."/>
        </authorList>
    </citation>
    <scope>NUCLEOTIDE SEQUENCE [LARGE SCALE GENOMIC DNA]</scope>
    <source>
        <strain evidence="7">NRRL 1555(-)</strain>
    </source>
</reference>
<dbReference type="AlphaFoldDB" id="A0A167L6V2"/>
<feature type="region of interest" description="Disordered" evidence="4">
    <location>
        <begin position="238"/>
        <end position="264"/>
    </location>
</feature>
<proteinExistence type="predicted"/>
<dbReference type="PRINTS" id="PR00625">
    <property type="entry name" value="JDOMAIN"/>
</dbReference>
<organism evidence="6 7">
    <name type="scientific">Phycomyces blakesleeanus (strain ATCC 8743b / DSM 1359 / FGSC 10004 / NBRC 33097 / NRRL 1555)</name>
    <dbReference type="NCBI Taxonomy" id="763407"/>
    <lineage>
        <taxon>Eukaryota</taxon>
        <taxon>Fungi</taxon>
        <taxon>Fungi incertae sedis</taxon>
        <taxon>Mucoromycota</taxon>
        <taxon>Mucoromycotina</taxon>
        <taxon>Mucoromycetes</taxon>
        <taxon>Mucorales</taxon>
        <taxon>Phycomycetaceae</taxon>
        <taxon>Phycomyces</taxon>
    </lineage>
</organism>
<evidence type="ECO:0000313" key="6">
    <source>
        <dbReference type="EMBL" id="OAD69727.1"/>
    </source>
</evidence>
<dbReference type="CDD" id="cd06257">
    <property type="entry name" value="DnaJ"/>
    <property type="match status" value="1"/>
</dbReference>
<dbReference type="SUPFAM" id="SSF46565">
    <property type="entry name" value="Chaperone J-domain"/>
    <property type="match status" value="1"/>
</dbReference>
<evidence type="ECO:0000259" key="5">
    <source>
        <dbReference type="PROSITE" id="PS50076"/>
    </source>
</evidence>
<dbReference type="Proteomes" id="UP000077315">
    <property type="component" value="Unassembled WGS sequence"/>
</dbReference>
<dbReference type="GO" id="GO:0005737">
    <property type="term" value="C:cytoplasm"/>
    <property type="evidence" value="ECO:0007669"/>
    <property type="project" value="TreeGrafter"/>
</dbReference>
<gene>
    <name evidence="6" type="ORF">PHYBLDRAFT_100882</name>
</gene>
<sequence>MRVCYYDLLGVERKATDDELKKAYRRQALIWHPDKNHDRVSEATERFALIREAYEVLSDAQERSWYDGHRDAILRGDDHKASRDSSAGTTTEDLMSYFSISQFKGFNDSDTGFYTVYRKLFQKLMNEEEEAHRDTPDEDDISFTHYPSFGNSKTPFADSDGYMGYGSYVRDFYSAWGNFTSVKSFQWMDKWRLSEAPNRIVRRAMEKENKKARDTARKEYNDTVRNLATFMRKRDPRLKAFQEEEQRRKDAAAAEQKARVQREK</sequence>
<dbReference type="VEuPathDB" id="FungiDB:PHYBLDRAFT_100882"/>
<evidence type="ECO:0000256" key="2">
    <source>
        <dbReference type="ARBA" id="ARBA00022771"/>
    </source>
</evidence>
<dbReference type="PROSITE" id="PS00636">
    <property type="entry name" value="DNAJ_1"/>
    <property type="match status" value="1"/>
</dbReference>
<dbReference type="Gene3D" id="1.10.287.110">
    <property type="entry name" value="DnaJ domain"/>
    <property type="match status" value="1"/>
</dbReference>
<keyword evidence="7" id="KW-1185">Reference proteome</keyword>
<feature type="non-terminal residue" evidence="6">
    <location>
        <position position="264"/>
    </location>
</feature>
<dbReference type="SMART" id="SM00271">
    <property type="entry name" value="DnaJ"/>
    <property type="match status" value="1"/>
</dbReference>
<evidence type="ECO:0000256" key="4">
    <source>
        <dbReference type="SAM" id="MobiDB-lite"/>
    </source>
</evidence>
<evidence type="ECO:0000313" key="7">
    <source>
        <dbReference type="Proteomes" id="UP000077315"/>
    </source>
</evidence>
<dbReference type="Pfam" id="PF00226">
    <property type="entry name" value="DnaJ"/>
    <property type="match status" value="1"/>
</dbReference>
<dbReference type="PROSITE" id="PS50076">
    <property type="entry name" value="DNAJ_2"/>
    <property type="match status" value="1"/>
</dbReference>
<protein>
    <recommendedName>
        <fullName evidence="5">J domain-containing protein</fullName>
    </recommendedName>
</protein>
<dbReference type="PANTHER" id="PTHR44029:SF1">
    <property type="entry name" value="DNAJ HOMOLOG SUBFAMILY C MEMBER 21"/>
    <property type="match status" value="1"/>
</dbReference>
<keyword evidence="1" id="KW-0479">Metal-binding</keyword>
<dbReference type="RefSeq" id="XP_018287767.1">
    <property type="nucleotide sequence ID" value="XM_018427611.1"/>
</dbReference>
<dbReference type="InterPro" id="IPR018253">
    <property type="entry name" value="DnaJ_domain_CS"/>
</dbReference>
<dbReference type="InterPro" id="IPR001623">
    <property type="entry name" value="DnaJ_domain"/>
</dbReference>
<dbReference type="InParanoid" id="A0A167L6V2"/>
<dbReference type="STRING" id="763407.A0A167L6V2"/>
<dbReference type="InterPro" id="IPR051964">
    <property type="entry name" value="Chaperone_stress_response"/>
</dbReference>
<dbReference type="InterPro" id="IPR036869">
    <property type="entry name" value="J_dom_sf"/>
</dbReference>
<dbReference type="OrthoDB" id="5894at2759"/>
<dbReference type="GO" id="GO:0008270">
    <property type="term" value="F:zinc ion binding"/>
    <property type="evidence" value="ECO:0007669"/>
    <property type="project" value="UniProtKB-KW"/>
</dbReference>
<feature type="domain" description="J" evidence="5">
    <location>
        <begin position="4"/>
        <end position="70"/>
    </location>
</feature>
<dbReference type="GeneID" id="28988517"/>
<dbReference type="InterPro" id="IPR054076">
    <property type="entry name" value="ZUO1-like_ZHD"/>
</dbReference>
<keyword evidence="3" id="KW-0862">Zinc</keyword>
<dbReference type="FunCoup" id="A0A167L6V2">
    <property type="interactions" value="717"/>
</dbReference>
<dbReference type="Pfam" id="PF21884">
    <property type="entry name" value="ZUO1-like_ZHD"/>
    <property type="match status" value="1"/>
</dbReference>